<keyword evidence="2" id="KW-0201">Cytochrome c-type biogenesis</keyword>
<dbReference type="EMBL" id="WRXO01000006">
    <property type="protein sequence ID" value="MVT42996.1"/>
    <property type="molecule type" value="Genomic_DNA"/>
</dbReference>
<dbReference type="GO" id="GO:0017004">
    <property type="term" value="P:cytochrome complex assembly"/>
    <property type="evidence" value="ECO:0007669"/>
    <property type="project" value="UniProtKB-KW"/>
</dbReference>
<dbReference type="OrthoDB" id="1069091at2"/>
<dbReference type="Proteomes" id="UP000468388">
    <property type="component" value="Unassembled WGS sequence"/>
</dbReference>
<evidence type="ECO:0000256" key="2">
    <source>
        <dbReference type="ARBA" id="ARBA00022748"/>
    </source>
</evidence>
<protein>
    <submittedName>
        <fullName evidence="6">Redoxin domain-containing protein</fullName>
    </submittedName>
</protein>
<comment type="caution">
    <text evidence="6">The sequence shown here is derived from an EMBL/GenBank/DDBJ whole genome shotgun (WGS) entry which is preliminary data.</text>
</comment>
<dbReference type="RefSeq" id="WP_157301606.1">
    <property type="nucleotide sequence ID" value="NZ_BAAAZB010000004.1"/>
</dbReference>
<dbReference type="PROSITE" id="PS51352">
    <property type="entry name" value="THIOREDOXIN_2"/>
    <property type="match status" value="1"/>
</dbReference>
<dbReference type="GO" id="GO:0016491">
    <property type="term" value="F:oxidoreductase activity"/>
    <property type="evidence" value="ECO:0007669"/>
    <property type="project" value="InterPro"/>
</dbReference>
<dbReference type="InterPro" id="IPR036249">
    <property type="entry name" value="Thioredoxin-like_sf"/>
</dbReference>
<dbReference type="SUPFAM" id="SSF52833">
    <property type="entry name" value="Thioredoxin-like"/>
    <property type="match status" value="1"/>
</dbReference>
<organism evidence="6 7">
    <name type="scientific">Chitinophaga oryziterrae</name>
    <dbReference type="NCBI Taxonomy" id="1031224"/>
    <lineage>
        <taxon>Bacteria</taxon>
        <taxon>Pseudomonadati</taxon>
        <taxon>Bacteroidota</taxon>
        <taxon>Chitinophagia</taxon>
        <taxon>Chitinophagales</taxon>
        <taxon>Chitinophagaceae</taxon>
        <taxon>Chitinophaga</taxon>
    </lineage>
</organism>
<proteinExistence type="predicted"/>
<comment type="subcellular location">
    <subcellularLocation>
        <location evidence="1">Cell envelope</location>
    </subcellularLocation>
</comment>
<dbReference type="Pfam" id="PF00578">
    <property type="entry name" value="AhpC-TSA"/>
    <property type="match status" value="1"/>
</dbReference>
<dbReference type="PANTHER" id="PTHR42852:SF6">
    <property type="entry name" value="THIOL:DISULFIDE INTERCHANGE PROTEIN DSBE"/>
    <property type="match status" value="1"/>
</dbReference>
<dbReference type="InterPro" id="IPR050553">
    <property type="entry name" value="Thioredoxin_ResA/DsbE_sf"/>
</dbReference>
<dbReference type="PANTHER" id="PTHR42852">
    <property type="entry name" value="THIOL:DISULFIDE INTERCHANGE PROTEIN DSBE"/>
    <property type="match status" value="1"/>
</dbReference>
<dbReference type="InterPro" id="IPR013766">
    <property type="entry name" value="Thioredoxin_domain"/>
</dbReference>
<name>A0A6N8JF40_9BACT</name>
<evidence type="ECO:0000259" key="5">
    <source>
        <dbReference type="PROSITE" id="PS51352"/>
    </source>
</evidence>
<evidence type="ECO:0000313" key="6">
    <source>
        <dbReference type="EMBL" id="MVT42996.1"/>
    </source>
</evidence>
<evidence type="ECO:0000256" key="3">
    <source>
        <dbReference type="ARBA" id="ARBA00023157"/>
    </source>
</evidence>
<accession>A0A6N8JF40</accession>
<dbReference type="AlphaFoldDB" id="A0A6N8JF40"/>
<evidence type="ECO:0000256" key="1">
    <source>
        <dbReference type="ARBA" id="ARBA00004196"/>
    </source>
</evidence>
<dbReference type="CDD" id="cd02966">
    <property type="entry name" value="TlpA_like_family"/>
    <property type="match status" value="1"/>
</dbReference>
<dbReference type="InterPro" id="IPR025380">
    <property type="entry name" value="DUF4369"/>
</dbReference>
<dbReference type="GO" id="GO:0016209">
    <property type="term" value="F:antioxidant activity"/>
    <property type="evidence" value="ECO:0007669"/>
    <property type="project" value="InterPro"/>
</dbReference>
<dbReference type="GO" id="GO:0030313">
    <property type="term" value="C:cell envelope"/>
    <property type="evidence" value="ECO:0007669"/>
    <property type="project" value="UniProtKB-SubCell"/>
</dbReference>
<keyword evidence="7" id="KW-1185">Reference proteome</keyword>
<gene>
    <name evidence="6" type="ORF">GO495_20535</name>
</gene>
<keyword evidence="3" id="KW-1015">Disulfide bond</keyword>
<evidence type="ECO:0000313" key="7">
    <source>
        <dbReference type="Proteomes" id="UP000468388"/>
    </source>
</evidence>
<feature type="domain" description="Thioredoxin" evidence="5">
    <location>
        <begin position="234"/>
        <end position="375"/>
    </location>
</feature>
<keyword evidence="4" id="KW-0676">Redox-active center</keyword>
<dbReference type="Gene3D" id="3.40.30.10">
    <property type="entry name" value="Glutaredoxin"/>
    <property type="match status" value="1"/>
</dbReference>
<reference evidence="6 7" key="1">
    <citation type="submission" date="2019-12" db="EMBL/GenBank/DDBJ databases">
        <title>The draft genomic sequence of strain Chitinophaga oryziterrae JCM 16595.</title>
        <authorList>
            <person name="Zhang X."/>
        </authorList>
    </citation>
    <scope>NUCLEOTIDE SEQUENCE [LARGE SCALE GENOMIC DNA]</scope>
    <source>
        <strain evidence="6 7">JCM 16595</strain>
    </source>
</reference>
<evidence type="ECO:0000256" key="4">
    <source>
        <dbReference type="ARBA" id="ARBA00023284"/>
    </source>
</evidence>
<dbReference type="Pfam" id="PF14289">
    <property type="entry name" value="DUF4369"/>
    <property type="match status" value="1"/>
</dbReference>
<dbReference type="InterPro" id="IPR000866">
    <property type="entry name" value="AhpC/TSA"/>
</dbReference>
<sequence length="375" mass="41626">MKLITGLLALLPLAGFSQQNFSIKGLVGKTTRPATAWLSYMKEEGQMVTDSSVLKNGVFSFKGTVKEPVMGRIIMVHEGEDKLTLRNADYLVVLLSSGTITISTKDSLIHSSVKGSQLVLDFAAMEKKKDAEEARLVNLMTEFENTPKALQDKKAYGENYQATFEDIIVKKAAIDFAYIKGHPNSYLSLLSLIWHLTTERLGKVDSAFNSLAAPLKQTDLGLAIAKKIDSRKTILIGGKAPNFISSDTTGTKISLSSFKGKYVLVDFWASWCKPCRAENPNVVKAFDTYKDKNFTVLGVSLDKEDDRDKWIKAINDDHLERWTQVSELTGWRSEVVGLYNLKSIPQNVLIDPGGTIIAKNLRGEELQQKLASLFH</sequence>